<keyword evidence="3 9" id="KW-0819">tRNA processing</keyword>
<dbReference type="InterPro" id="IPR046885">
    <property type="entry name" value="MnmA-like_C"/>
</dbReference>
<dbReference type="Pfam" id="PF20258">
    <property type="entry name" value="tRNA_Me_trans_C"/>
    <property type="match status" value="1"/>
</dbReference>
<feature type="domain" description="tRNA-specific 2-thiouridylase MnmA-like C-terminal" evidence="10">
    <location>
        <begin position="330"/>
        <end position="402"/>
    </location>
</feature>
<evidence type="ECO:0000259" key="11">
    <source>
        <dbReference type="Pfam" id="PF20259"/>
    </source>
</evidence>
<comment type="similarity">
    <text evidence="9">Belongs to the MnmA/TRMU family.</text>
</comment>
<feature type="binding site" evidence="9">
    <location>
        <position position="36"/>
    </location>
    <ligand>
        <name>ATP</name>
        <dbReference type="ChEBI" id="CHEBI:30616"/>
    </ligand>
</feature>
<keyword evidence="13" id="KW-1185">Reference proteome</keyword>
<evidence type="ECO:0000259" key="10">
    <source>
        <dbReference type="Pfam" id="PF20258"/>
    </source>
</evidence>
<dbReference type="RefSeq" id="WP_206587239.1">
    <property type="nucleotide sequence ID" value="NZ_JAFKCU010000003.1"/>
</dbReference>
<dbReference type="Gene3D" id="2.40.30.10">
    <property type="entry name" value="Translation factors"/>
    <property type="match status" value="1"/>
</dbReference>
<evidence type="ECO:0000256" key="1">
    <source>
        <dbReference type="ARBA" id="ARBA00022555"/>
    </source>
</evidence>
<name>A0ABS3CHJ4_9BACT</name>
<feature type="site" description="Interaction with tRNA" evidence="9">
    <location>
        <position position="128"/>
    </location>
</feature>
<keyword evidence="6 9" id="KW-0694">RNA-binding</keyword>
<accession>A0ABS3CHJ4</accession>
<feature type="binding site" evidence="9">
    <location>
        <position position="127"/>
    </location>
    <ligand>
        <name>ATP</name>
        <dbReference type="ChEBI" id="CHEBI:30616"/>
    </ligand>
</feature>
<keyword evidence="2 9" id="KW-0808">Transferase</keyword>
<evidence type="ECO:0000256" key="6">
    <source>
        <dbReference type="ARBA" id="ARBA00022884"/>
    </source>
</evidence>
<comment type="caution">
    <text evidence="12">The sequence shown here is derived from an EMBL/GenBank/DDBJ whole genome shotgun (WGS) entry which is preliminary data.</text>
</comment>
<dbReference type="Proteomes" id="UP000664480">
    <property type="component" value="Unassembled WGS sequence"/>
</dbReference>
<comment type="function">
    <text evidence="9">Catalyzes the 2-thiolation of uridine at the wobble position (U34) of tRNA, leading to the formation of s(2)U34.</text>
</comment>
<dbReference type="NCBIfam" id="TIGR00420">
    <property type="entry name" value="trmU"/>
    <property type="match status" value="1"/>
</dbReference>
<evidence type="ECO:0000313" key="13">
    <source>
        <dbReference type="Proteomes" id="UP000664480"/>
    </source>
</evidence>
<evidence type="ECO:0000313" key="12">
    <source>
        <dbReference type="EMBL" id="MBN7816562.1"/>
    </source>
</evidence>
<dbReference type="InterPro" id="IPR046884">
    <property type="entry name" value="MnmA-like_central"/>
</dbReference>
<dbReference type="PANTHER" id="PTHR11933">
    <property type="entry name" value="TRNA 5-METHYLAMINOMETHYL-2-THIOURIDYLATE -METHYLTRANSFERASE"/>
    <property type="match status" value="1"/>
</dbReference>
<dbReference type="EC" id="2.8.1.13" evidence="9"/>
<evidence type="ECO:0000256" key="9">
    <source>
        <dbReference type="HAMAP-Rule" id="MF_00144"/>
    </source>
</evidence>
<feature type="active site" description="Nucleophile" evidence="9">
    <location>
        <position position="103"/>
    </location>
</feature>
<protein>
    <recommendedName>
        <fullName evidence="9">tRNA-specific 2-thiouridylase MnmA</fullName>
        <ecNumber evidence="9">2.8.1.13</ecNumber>
    </recommendedName>
</protein>
<keyword evidence="9" id="KW-0963">Cytoplasm</keyword>
<feature type="binding site" evidence="9">
    <location>
        <begin position="10"/>
        <end position="17"/>
    </location>
    <ligand>
        <name>ATP</name>
        <dbReference type="ChEBI" id="CHEBI:30616"/>
    </ligand>
</feature>
<dbReference type="SUPFAM" id="SSF52402">
    <property type="entry name" value="Adenine nucleotide alpha hydrolases-like"/>
    <property type="match status" value="1"/>
</dbReference>
<reference evidence="12 13" key="1">
    <citation type="submission" date="2021-03" db="EMBL/GenBank/DDBJ databases">
        <title>novel species isolated from a fishpond in China.</title>
        <authorList>
            <person name="Lu H."/>
            <person name="Cai Z."/>
        </authorList>
    </citation>
    <scope>NUCLEOTIDE SEQUENCE [LARGE SCALE GENOMIC DNA]</scope>
    <source>
        <strain evidence="12 13">YJ13C</strain>
    </source>
</reference>
<dbReference type="Pfam" id="PF20259">
    <property type="entry name" value="tRNA_Me_trans_M"/>
    <property type="match status" value="1"/>
</dbReference>
<feature type="domain" description="tRNA-specific 2-thiouridylase MnmA-like central" evidence="11">
    <location>
        <begin position="264"/>
        <end position="311"/>
    </location>
</feature>
<dbReference type="Gene3D" id="3.40.50.620">
    <property type="entry name" value="HUPs"/>
    <property type="match status" value="1"/>
</dbReference>
<dbReference type="NCBIfam" id="NF001138">
    <property type="entry name" value="PRK00143.1"/>
    <property type="match status" value="1"/>
</dbReference>
<dbReference type="EMBL" id="JAFKCU010000003">
    <property type="protein sequence ID" value="MBN7816562.1"/>
    <property type="molecule type" value="Genomic_DNA"/>
</dbReference>
<evidence type="ECO:0000256" key="2">
    <source>
        <dbReference type="ARBA" id="ARBA00022679"/>
    </source>
</evidence>
<dbReference type="InterPro" id="IPR004506">
    <property type="entry name" value="MnmA-like"/>
</dbReference>
<keyword evidence="1 9" id="KW-0820">tRNA-binding</keyword>
<evidence type="ECO:0000256" key="7">
    <source>
        <dbReference type="ARBA" id="ARBA00023157"/>
    </source>
</evidence>
<dbReference type="Pfam" id="PF03054">
    <property type="entry name" value="tRNA_Me_trans"/>
    <property type="match status" value="1"/>
</dbReference>
<evidence type="ECO:0000256" key="4">
    <source>
        <dbReference type="ARBA" id="ARBA00022741"/>
    </source>
</evidence>
<feature type="site" description="Interaction with tRNA" evidence="9">
    <location>
        <position position="386"/>
    </location>
</feature>
<dbReference type="GO" id="GO:0103016">
    <property type="term" value="F:tRNA-uridine 2-sulfurtransferase activity"/>
    <property type="evidence" value="ECO:0007669"/>
    <property type="project" value="UniProtKB-EC"/>
</dbReference>
<sequence length="403" mass="45495">MKTKPRVVVGLSGGVDSSVAAHLLIEQGYEVIGMFMKNWHDESVTISNECPWMEDSTDAMLVAEKLGIPFQAIDLSEEYRERIVDYMFDEYKAGRTPNPDILCNREIKFDIFLKAAEKLKADFVATGHYCQKGEIEVDGKPVYQLLAGADPNKDQSYFLCQLNQQQLSKALFPIGHLQKPEVRKIAKEQDFITADKKDSQGLCFIGKVRLPDFLQQQLKPKKGKIIQIPEELEVYQSQRIPADIPAEDWDTETLDAISLPLHYSADQGKVLGEHNGAHYFTVGQRKGLHVGGTGKPLFVIATDTRENIIYTGLGETHPGLLRNGLFVKNDQIHWIREDLTLAVGESARYKARIRYRQPLTWATLIRKENGLYVIFDEPQKGVASGQFVAWYDEEESIGSGTIF</sequence>
<dbReference type="HAMAP" id="MF_00144">
    <property type="entry name" value="tRNA_thiouridyl_MnmA"/>
    <property type="match status" value="1"/>
</dbReference>
<organism evidence="12 13">
    <name type="scientific">Algoriphagus pacificus</name>
    <dbReference type="NCBI Taxonomy" id="2811234"/>
    <lineage>
        <taxon>Bacteria</taxon>
        <taxon>Pseudomonadati</taxon>
        <taxon>Bacteroidota</taxon>
        <taxon>Cytophagia</taxon>
        <taxon>Cytophagales</taxon>
        <taxon>Cyclobacteriaceae</taxon>
        <taxon>Algoriphagus</taxon>
    </lineage>
</organism>
<dbReference type="Gene3D" id="2.30.30.280">
    <property type="entry name" value="Adenine nucleotide alpha hydrolases-like domains"/>
    <property type="match status" value="1"/>
</dbReference>
<feature type="active site" description="Cysteine persulfide intermediate" evidence="9">
    <location>
        <position position="203"/>
    </location>
</feature>
<evidence type="ECO:0000256" key="5">
    <source>
        <dbReference type="ARBA" id="ARBA00022840"/>
    </source>
</evidence>
<keyword evidence="7" id="KW-1015">Disulfide bond</keyword>
<proteinExistence type="inferred from homology"/>
<comment type="caution">
    <text evidence="9">Lacks conserved residue(s) required for the propagation of feature annotation.</text>
</comment>
<dbReference type="InterPro" id="IPR014729">
    <property type="entry name" value="Rossmann-like_a/b/a_fold"/>
</dbReference>
<dbReference type="InterPro" id="IPR023382">
    <property type="entry name" value="MnmA-like_central_sf"/>
</dbReference>
<comment type="catalytic activity">
    <reaction evidence="8 9">
        <text>S-sulfanyl-L-cysteinyl-[protein] + uridine(34) in tRNA + AH2 + ATP = 2-thiouridine(34) in tRNA + L-cysteinyl-[protein] + A + AMP + diphosphate + H(+)</text>
        <dbReference type="Rhea" id="RHEA:47032"/>
        <dbReference type="Rhea" id="RHEA-COMP:10131"/>
        <dbReference type="Rhea" id="RHEA-COMP:11726"/>
        <dbReference type="Rhea" id="RHEA-COMP:11727"/>
        <dbReference type="Rhea" id="RHEA-COMP:11728"/>
        <dbReference type="ChEBI" id="CHEBI:13193"/>
        <dbReference type="ChEBI" id="CHEBI:15378"/>
        <dbReference type="ChEBI" id="CHEBI:17499"/>
        <dbReference type="ChEBI" id="CHEBI:29950"/>
        <dbReference type="ChEBI" id="CHEBI:30616"/>
        <dbReference type="ChEBI" id="CHEBI:33019"/>
        <dbReference type="ChEBI" id="CHEBI:61963"/>
        <dbReference type="ChEBI" id="CHEBI:65315"/>
        <dbReference type="ChEBI" id="CHEBI:87170"/>
        <dbReference type="ChEBI" id="CHEBI:456215"/>
        <dbReference type="EC" id="2.8.1.13"/>
    </reaction>
</comment>
<comment type="subcellular location">
    <subcellularLocation>
        <location evidence="9">Cytoplasm</location>
    </subcellularLocation>
</comment>
<feature type="region of interest" description="Interaction with target base in tRNA" evidence="9">
    <location>
        <begin position="98"/>
        <end position="100"/>
    </location>
</feature>
<keyword evidence="5 9" id="KW-0067">ATP-binding</keyword>
<gene>
    <name evidence="9 12" type="primary">mnmA</name>
    <name evidence="12" type="ORF">J0A69_14030</name>
</gene>
<dbReference type="CDD" id="cd01998">
    <property type="entry name" value="MnmA_TRMU-like"/>
    <property type="match status" value="1"/>
</dbReference>
<feature type="region of interest" description="Interaction with tRNA" evidence="9">
    <location>
        <begin position="153"/>
        <end position="155"/>
    </location>
</feature>
<evidence type="ECO:0000256" key="8">
    <source>
        <dbReference type="ARBA" id="ARBA00051542"/>
    </source>
</evidence>
<evidence type="ECO:0000256" key="3">
    <source>
        <dbReference type="ARBA" id="ARBA00022694"/>
    </source>
</evidence>
<feature type="region of interest" description="Interaction with tRNA" evidence="9">
    <location>
        <begin position="354"/>
        <end position="355"/>
    </location>
</feature>
<dbReference type="PANTHER" id="PTHR11933:SF5">
    <property type="entry name" value="MITOCHONDRIAL TRNA-SPECIFIC 2-THIOURIDYLASE 1"/>
    <property type="match status" value="1"/>
</dbReference>
<keyword evidence="4 9" id="KW-0547">Nucleotide-binding</keyword>